<reference evidence="1 2" key="1">
    <citation type="journal article" date="2024" name="Int. J. Syst. Evol. Microbiol.">
        <title>Clostridium omnivorum sp. nov., isolated from anoxic soil under the treatment of reductive soil disinfestation.</title>
        <authorList>
            <person name="Ueki A."/>
            <person name="Tonouchi A."/>
            <person name="Kaku N."/>
            <person name="Honma S."/>
            <person name="Ueki K."/>
        </authorList>
    </citation>
    <scope>NUCLEOTIDE SEQUENCE [LARGE SCALE GENOMIC DNA]</scope>
    <source>
        <strain evidence="1 2">E14</strain>
    </source>
</reference>
<dbReference type="Proteomes" id="UP001208567">
    <property type="component" value="Unassembled WGS sequence"/>
</dbReference>
<gene>
    <name evidence="1" type="ORF">bsdE14_39720</name>
</gene>
<name>A0ABQ5NBC2_9CLOT</name>
<keyword evidence="2" id="KW-1185">Reference proteome</keyword>
<evidence type="ECO:0000313" key="2">
    <source>
        <dbReference type="Proteomes" id="UP001208567"/>
    </source>
</evidence>
<sequence>MFSYCKKVIFDPLDISEVSWDKDDNGLLGSIEMTPLDMAKIGYMYLNKGVWKCE</sequence>
<dbReference type="InterPro" id="IPR012338">
    <property type="entry name" value="Beta-lactam/transpept-like"/>
</dbReference>
<dbReference type="SUPFAM" id="SSF56601">
    <property type="entry name" value="beta-lactamase/transpeptidase-like"/>
    <property type="match status" value="1"/>
</dbReference>
<accession>A0ABQ5NBC2</accession>
<dbReference type="EMBL" id="BRXR01000001">
    <property type="protein sequence ID" value="GLC32562.1"/>
    <property type="molecule type" value="Genomic_DNA"/>
</dbReference>
<proteinExistence type="predicted"/>
<evidence type="ECO:0000313" key="1">
    <source>
        <dbReference type="EMBL" id="GLC32562.1"/>
    </source>
</evidence>
<comment type="caution">
    <text evidence="1">The sequence shown here is derived from an EMBL/GenBank/DDBJ whole genome shotgun (WGS) entry which is preliminary data.</text>
</comment>
<dbReference type="Gene3D" id="3.40.710.10">
    <property type="entry name" value="DD-peptidase/beta-lactamase superfamily"/>
    <property type="match status" value="1"/>
</dbReference>
<organism evidence="1 2">
    <name type="scientific">Clostridium omnivorum</name>
    <dbReference type="NCBI Taxonomy" id="1604902"/>
    <lineage>
        <taxon>Bacteria</taxon>
        <taxon>Bacillati</taxon>
        <taxon>Bacillota</taxon>
        <taxon>Clostridia</taxon>
        <taxon>Eubacteriales</taxon>
        <taxon>Clostridiaceae</taxon>
        <taxon>Clostridium</taxon>
    </lineage>
</organism>
<protein>
    <submittedName>
        <fullName evidence="1">Uncharacterized protein</fullName>
    </submittedName>
</protein>